<protein>
    <submittedName>
        <fullName evidence="1">Uncharacterized protein</fullName>
    </submittedName>
</protein>
<reference evidence="1 2" key="1">
    <citation type="submission" date="2019-09" db="EMBL/GenBank/DDBJ databases">
        <authorList>
            <person name="Depoorter E."/>
        </authorList>
    </citation>
    <scope>NUCLEOTIDE SEQUENCE [LARGE SCALE GENOMIC DNA]</scope>
    <source>
        <strain evidence="1">LMG 13014</strain>
    </source>
</reference>
<dbReference type="Proteomes" id="UP000494261">
    <property type="component" value="Unassembled WGS sequence"/>
</dbReference>
<dbReference type="AlphaFoldDB" id="A0A6P2MC21"/>
<organism evidence="1 2">
    <name type="scientific">Burkholderia aenigmatica</name>
    <dbReference type="NCBI Taxonomy" id="2015348"/>
    <lineage>
        <taxon>Bacteria</taxon>
        <taxon>Pseudomonadati</taxon>
        <taxon>Pseudomonadota</taxon>
        <taxon>Betaproteobacteria</taxon>
        <taxon>Burkholderiales</taxon>
        <taxon>Burkholderiaceae</taxon>
        <taxon>Burkholderia</taxon>
        <taxon>Burkholderia cepacia complex</taxon>
    </lineage>
</organism>
<sequence>MVIQFSEIIDALLQFNGGDPGRLIRGEDESKLLLEDGDFDVVGEGSDFHACEKNIHVNHGNREIASLYKLYYLGANCVGSSVDFGPGVGLMALLKKILGGRKFNSLKDDAHLYFSDDRKDGAILMGKCSVIRFGRRSVRSGYAVLGVDYASVGNKRLITWNIEATMDRLDEKPLGSFRKYSPEYGKLVHLYFS</sequence>
<accession>A0A6P2MC21</accession>
<name>A0A6P2MC21_9BURK</name>
<dbReference type="EMBL" id="CABVQC010000024">
    <property type="protein sequence ID" value="VWB80896.1"/>
    <property type="molecule type" value="Genomic_DNA"/>
</dbReference>
<gene>
    <name evidence="1" type="ORF">BLA13014_03720</name>
</gene>
<evidence type="ECO:0000313" key="1">
    <source>
        <dbReference type="EMBL" id="VWB80896.1"/>
    </source>
</evidence>
<proteinExistence type="predicted"/>
<evidence type="ECO:0000313" key="2">
    <source>
        <dbReference type="Proteomes" id="UP000494261"/>
    </source>
</evidence>
<dbReference type="RefSeq" id="WP_175023545.1">
    <property type="nucleotide sequence ID" value="NZ_CABVQC010000024.1"/>
</dbReference>